<feature type="signal peptide" evidence="2">
    <location>
        <begin position="1"/>
        <end position="40"/>
    </location>
</feature>
<protein>
    <recommendedName>
        <fullName evidence="3">SLH domain-containing protein</fullName>
    </recommendedName>
</protein>
<feature type="chain" id="PRO_5046022472" description="SLH domain-containing protein" evidence="2">
    <location>
        <begin position="41"/>
        <end position="884"/>
    </location>
</feature>
<comment type="caution">
    <text evidence="4">The sequence shown here is derived from an EMBL/GenBank/DDBJ whole genome shotgun (WGS) entry which is preliminary data.</text>
</comment>
<evidence type="ECO:0000256" key="2">
    <source>
        <dbReference type="SAM" id="SignalP"/>
    </source>
</evidence>
<dbReference type="EMBL" id="BLYJ01000011">
    <property type="protein sequence ID" value="GFO88001.1"/>
    <property type="molecule type" value="Genomic_DNA"/>
</dbReference>
<sequence length="884" mass="95677">MDFLKFHPRFSGNRDSGENLKKVLALVLAFACAFTMFAGAAFTDSADIKVDTEVVDTLVSLGVVNGYDDGSFKPNGTVTRAEMAKMIYVLRTGNSDASAYNDDKTSFTDIGSHWARGYIKYCQSLGIIAGKSNTKFVPNEKVSAQEAAKMLLVTLGYDAQKAGLVGTGWASKTNALADENGLLEDVNTSFTSACPRQYAAQLIYNTIFAPTVVLRDGVYTNETYTGADNKTVGEKYMGLKTSVGTLNGVVKESNKDTYKLTLTMTAANKKDSDEYKGDYVSSFTKVAKDYSALTNRVVKVLFKASDDVYGVFTTDDSSVLNGVVNDYEISSNKLKYDGTKYTILNQGVTTGNDQEAKVTEDNTATQKTITNYVTDATAATKAADVKTVLNDDDKVISMDVTKYMVGKVSYVGKDYVNVVYKAGFGVANFSGYSKLDKDSCNSDVSGLKKDDYVIITNSKVNSKLDAVKADVVEGKITSTRDNKNDIRIDNNWYTSALASGDASKIALSNTVTVVIKSGYVVYVDDYKIGSTDVALMIEAAQSAGVGKKWQADLLFADGTRKTVDIDEDKSDILDSNKTALASGVTNLSLVTYSQSGSKYELDKIVAVNNKYAGYDHHTPIPASSYVDDGKIKKADKSTLSYINASATVFVKYGSDDYKVVTGENMKNWSDKNLFSGDMLTDDSDGYAYAKVAFVKTDKNPSSSDKTYAYIFGVENNAKDADNNEYVEYNVWNGTEATTLKVKQSAGSAYAEGTVVEYTLDSDGYADCDTYVYKTNLNRGALTGFAWDGKGKDGNVTIARNGAVAADQTIAREIDKDDTMVLFVDTDAQTGVADGSLQTAIKNFDGAGNVTSYKNNVMFYAKDGKTLDVLVVDVTNELDTDVYPN</sequence>
<dbReference type="Proteomes" id="UP000620147">
    <property type="component" value="Unassembled WGS sequence"/>
</dbReference>
<evidence type="ECO:0000313" key="5">
    <source>
        <dbReference type="Proteomes" id="UP000620147"/>
    </source>
</evidence>
<gene>
    <name evidence="4" type="ORF">BUFA31_11650</name>
</gene>
<dbReference type="InterPro" id="IPR001119">
    <property type="entry name" value="SLH_dom"/>
</dbReference>
<proteinExistence type="predicted"/>
<dbReference type="Pfam" id="PF00395">
    <property type="entry name" value="SLH"/>
    <property type="match status" value="2"/>
</dbReference>
<keyword evidence="5" id="KW-1185">Reference proteome</keyword>
<evidence type="ECO:0000313" key="4">
    <source>
        <dbReference type="EMBL" id="GFO88001.1"/>
    </source>
</evidence>
<name>A0ABQ1DZ71_9FIRM</name>
<organism evidence="4 5">
    <name type="scientific">Butyricicoccus faecihominis</name>
    <dbReference type="NCBI Taxonomy" id="1712515"/>
    <lineage>
        <taxon>Bacteria</taxon>
        <taxon>Bacillati</taxon>
        <taxon>Bacillota</taxon>
        <taxon>Clostridia</taxon>
        <taxon>Eubacteriales</taxon>
        <taxon>Butyricicoccaceae</taxon>
        <taxon>Butyricicoccus</taxon>
    </lineage>
</organism>
<keyword evidence="1" id="KW-0677">Repeat</keyword>
<evidence type="ECO:0000259" key="3">
    <source>
        <dbReference type="PROSITE" id="PS51272"/>
    </source>
</evidence>
<feature type="domain" description="SLH" evidence="3">
    <location>
        <begin position="37"/>
        <end position="101"/>
    </location>
</feature>
<dbReference type="PROSITE" id="PS51272">
    <property type="entry name" value="SLH"/>
    <property type="match status" value="2"/>
</dbReference>
<evidence type="ECO:0000256" key="1">
    <source>
        <dbReference type="ARBA" id="ARBA00022737"/>
    </source>
</evidence>
<accession>A0ABQ1DZ71</accession>
<feature type="domain" description="SLH" evidence="3">
    <location>
        <begin position="102"/>
        <end position="165"/>
    </location>
</feature>
<keyword evidence="2" id="KW-0732">Signal</keyword>
<reference evidence="4 5" key="1">
    <citation type="submission" date="2020-06" db="EMBL/GenBank/DDBJ databases">
        <title>Characterization of fructooligosaccharide metabolism and fructooligosaccharide-degrading enzymes in human commensal butyrate producers.</title>
        <authorList>
            <person name="Tanno H."/>
            <person name="Fujii T."/>
            <person name="Hirano K."/>
            <person name="Maeno S."/>
            <person name="Tonozuka T."/>
            <person name="Sakamoto M."/>
            <person name="Ohkuma M."/>
            <person name="Tochio T."/>
            <person name="Endo A."/>
        </authorList>
    </citation>
    <scope>NUCLEOTIDE SEQUENCE [LARGE SCALE GENOMIC DNA]</scope>
    <source>
        <strain evidence="4 5">JCM 31056</strain>
    </source>
</reference>
<dbReference type="RefSeq" id="WP_201309099.1">
    <property type="nucleotide sequence ID" value="NZ_BLYJ01000011.1"/>
</dbReference>